<gene>
    <name evidence="7" type="ORF">M0R45_003431</name>
</gene>
<dbReference type="PANTHER" id="PTHR23079:SF55">
    <property type="entry name" value="RNA-DIRECTED RNA POLYMERASE"/>
    <property type="match status" value="1"/>
</dbReference>
<evidence type="ECO:0000259" key="4">
    <source>
        <dbReference type="Pfam" id="PF05183"/>
    </source>
</evidence>
<comment type="catalytic activity">
    <reaction evidence="2">
        <text>RNA(n) + a ribonucleoside 5'-triphosphate = RNA(n+1) + diphosphate</text>
        <dbReference type="Rhea" id="RHEA:21248"/>
        <dbReference type="Rhea" id="RHEA-COMP:14527"/>
        <dbReference type="Rhea" id="RHEA-COMP:17342"/>
        <dbReference type="ChEBI" id="CHEBI:33019"/>
        <dbReference type="ChEBI" id="CHEBI:61557"/>
        <dbReference type="ChEBI" id="CHEBI:140395"/>
        <dbReference type="EC" id="2.7.7.48"/>
    </reaction>
</comment>
<keyword evidence="2" id="KW-0696">RNA-directed RNA polymerase</keyword>
<evidence type="ECO:0000256" key="3">
    <source>
        <dbReference type="SAM" id="MobiDB-lite"/>
    </source>
</evidence>
<accession>A0AAW1YFG2</accession>
<reference evidence="7 8" key="1">
    <citation type="journal article" date="2023" name="G3 (Bethesda)">
        <title>A chromosome-length genome assembly and annotation of blackberry (Rubus argutus, cv. 'Hillquist').</title>
        <authorList>
            <person name="Bruna T."/>
            <person name="Aryal R."/>
            <person name="Dudchenko O."/>
            <person name="Sargent D.J."/>
            <person name="Mead D."/>
            <person name="Buti M."/>
            <person name="Cavallini A."/>
            <person name="Hytonen T."/>
            <person name="Andres J."/>
            <person name="Pham M."/>
            <person name="Weisz D."/>
            <person name="Mascagni F."/>
            <person name="Usai G."/>
            <person name="Natali L."/>
            <person name="Bassil N."/>
            <person name="Fernandez G.E."/>
            <person name="Lomsadze A."/>
            <person name="Armour M."/>
            <person name="Olukolu B."/>
            <person name="Poorten T."/>
            <person name="Britton C."/>
            <person name="Davik J."/>
            <person name="Ashrafi H."/>
            <person name="Aiden E.L."/>
            <person name="Borodovsky M."/>
            <person name="Worthington M."/>
        </authorList>
    </citation>
    <scope>NUCLEOTIDE SEQUENCE [LARGE SCALE GENOMIC DNA]</scope>
    <source>
        <strain evidence="7">PI 553951</strain>
    </source>
</reference>
<evidence type="ECO:0000256" key="1">
    <source>
        <dbReference type="ARBA" id="ARBA00093763"/>
    </source>
</evidence>
<comment type="caution">
    <text evidence="7">The sequence shown here is derived from an EMBL/GenBank/DDBJ whole genome shotgun (WGS) entry which is preliminary data.</text>
</comment>
<dbReference type="InterPro" id="IPR058751">
    <property type="entry name" value="RDRP_helical"/>
</dbReference>
<feature type="compositionally biased region" description="Polar residues" evidence="3">
    <location>
        <begin position="165"/>
        <end position="174"/>
    </location>
</feature>
<comment type="similarity">
    <text evidence="2">Belongs to the RdRP family.</text>
</comment>
<feature type="domain" description="RDRP3-5 N-terminal" evidence="5">
    <location>
        <begin position="15"/>
        <end position="80"/>
    </location>
</feature>
<dbReference type="EC" id="2.7.7.48" evidence="2"/>
<dbReference type="InterPro" id="IPR007855">
    <property type="entry name" value="RDRP"/>
</dbReference>
<organism evidence="7 8">
    <name type="scientific">Rubus argutus</name>
    <name type="common">Southern blackberry</name>
    <dbReference type="NCBI Taxonomy" id="59490"/>
    <lineage>
        <taxon>Eukaryota</taxon>
        <taxon>Viridiplantae</taxon>
        <taxon>Streptophyta</taxon>
        <taxon>Embryophyta</taxon>
        <taxon>Tracheophyta</taxon>
        <taxon>Spermatophyta</taxon>
        <taxon>Magnoliopsida</taxon>
        <taxon>eudicotyledons</taxon>
        <taxon>Gunneridae</taxon>
        <taxon>Pentapetalae</taxon>
        <taxon>rosids</taxon>
        <taxon>fabids</taxon>
        <taxon>Rosales</taxon>
        <taxon>Rosaceae</taxon>
        <taxon>Rosoideae</taxon>
        <taxon>Rosoideae incertae sedis</taxon>
        <taxon>Rubus</taxon>
    </lineage>
</organism>
<evidence type="ECO:0000259" key="5">
    <source>
        <dbReference type="Pfam" id="PF26249"/>
    </source>
</evidence>
<keyword evidence="2" id="KW-0548">Nucleotidyltransferase</keyword>
<dbReference type="InterPro" id="IPR058697">
    <property type="entry name" value="RDRP3-5_N"/>
</dbReference>
<dbReference type="PANTHER" id="PTHR23079">
    <property type="entry name" value="RNA-DEPENDENT RNA POLYMERASE"/>
    <property type="match status" value="1"/>
</dbReference>
<dbReference type="EMBL" id="JBEDUW010000001">
    <property type="protein sequence ID" value="KAK9947829.1"/>
    <property type="molecule type" value="Genomic_DNA"/>
</dbReference>
<name>A0AAW1YFG2_RUBAR</name>
<evidence type="ECO:0000313" key="8">
    <source>
        <dbReference type="Proteomes" id="UP001457282"/>
    </source>
</evidence>
<dbReference type="InterPro" id="IPR057596">
    <property type="entry name" value="RDRP_core"/>
</dbReference>
<feature type="compositionally biased region" description="Low complexity" evidence="3">
    <location>
        <begin position="289"/>
        <end position="298"/>
    </location>
</feature>
<keyword evidence="2" id="KW-0694">RNA-binding</keyword>
<comment type="function">
    <text evidence="1 2">Probably involved in the RNA silencing pathway and required for the generation of small interfering RNAs (siRNAs).</text>
</comment>
<dbReference type="AlphaFoldDB" id="A0AAW1YFG2"/>
<feature type="compositionally biased region" description="Low complexity" evidence="3">
    <location>
        <begin position="236"/>
        <end position="251"/>
    </location>
</feature>
<feature type="compositionally biased region" description="Polar residues" evidence="3">
    <location>
        <begin position="252"/>
        <end position="288"/>
    </location>
</feature>
<feature type="domain" description="RDRP helical" evidence="6">
    <location>
        <begin position="340"/>
        <end position="404"/>
    </location>
</feature>
<dbReference type="GO" id="GO:0003968">
    <property type="term" value="F:RNA-directed RNA polymerase activity"/>
    <property type="evidence" value="ECO:0007669"/>
    <property type="project" value="UniProtKB-KW"/>
</dbReference>
<feature type="region of interest" description="Disordered" evidence="3">
    <location>
        <begin position="165"/>
        <end position="203"/>
    </location>
</feature>
<feature type="compositionally biased region" description="Low complexity" evidence="3">
    <location>
        <begin position="190"/>
        <end position="203"/>
    </location>
</feature>
<proteinExistence type="inferred from homology"/>
<dbReference type="Proteomes" id="UP001457282">
    <property type="component" value="Unassembled WGS sequence"/>
</dbReference>
<keyword evidence="2" id="KW-0943">RNA-mediated gene silencing</keyword>
<dbReference type="GO" id="GO:0031380">
    <property type="term" value="C:nuclear RNA-directed RNA polymerase complex"/>
    <property type="evidence" value="ECO:0007669"/>
    <property type="project" value="TreeGrafter"/>
</dbReference>
<evidence type="ECO:0000256" key="2">
    <source>
        <dbReference type="RuleBase" id="RU363098"/>
    </source>
</evidence>
<dbReference type="Pfam" id="PF05183">
    <property type="entry name" value="RdRP"/>
    <property type="match status" value="1"/>
</dbReference>
<feature type="domain" description="RDRP core" evidence="4">
    <location>
        <begin position="427"/>
        <end position="919"/>
    </location>
</feature>
<dbReference type="Pfam" id="PF26252">
    <property type="entry name" value="RdRP_helical"/>
    <property type="match status" value="1"/>
</dbReference>
<evidence type="ECO:0000259" key="6">
    <source>
        <dbReference type="Pfam" id="PF26252"/>
    </source>
</evidence>
<dbReference type="Pfam" id="PF26249">
    <property type="entry name" value="4HB_RdRP3_N"/>
    <property type="match status" value="1"/>
</dbReference>
<sequence>MFAADASPQQQHRVPLIDSVQESLDRICIHKNQPQPDDDVRRRLALVSEENALLLLDQIHNSKTPIRTLNGFISFMIRKVENESPSPSTTTVRATCSSPQSPPARLYLSPQAQGWSLPYCILLLVKLECNFCLNLSLECGGVAVVEQSGGENGLYSSASPVRTCQSPSASSVTPQRLYFSSPGEAPNPSPDSSSSPSKPVLTSPYQILSAPSRQLCERFQGETPTLSPVTMCNGQPPYSSPSSSKAVLSSPRQFLSAPSSTPVQRYDSYQGQIFSDTPSPVTMCNGQPSSSASSKAGGTSSFQILSAPPVTPVQLYQRFQGETVTRSPVLDHPGDHGQGHLEALGELEFRKQFLILSYAGGKKLKDVIVEEDIRSWKNLPMVKFETKVWEVLGVKNVGKNDRRLYSDWDSGKTHLYHCYVSVDGSYKFKGPFLNKTRTLLQKVFRHDNVLMVKFTQGGGSGIPYDNNYGTYSRVIREGILVGLRKYGFFVFKDGGNKEKKKLKDPTSSPVKCYFVRVGSNAAIDRDTCYILSNRTIHEGRCLFAHVQTGPSVANYMARLSLILSMTVSLEVDWSLVKVEFIDEDYCLDESGNHIYVDEKPRIHTDGTGFISEDLALLCPEIVRKVHIDNEHIEGLIDPDDELEDTVLEWKQPGSRTQELPLLMQFRLFFNGFGIKGTFLVNKLLPPKTIQIRPSMVKVKADPKLLDAQTVNSLEIVGTSKFTKKTYLSRNLIALLYHGGVPKEYFMELLMKALEDTRGVFFNTRAAFRVALIYGEIDDNSNVAKMISCGIPLEESYVQHRLSVLMKEEKSSLKKGKICIPDSYYLMGTADPTGSLKKDEVCVILKDGQLSGPVLVYRNPGLHFGDIHVLKATYVEELESVVGNAKYGIFFSCKGPRSVADEIAGGDFDGDLYWISRNPSDHRELLNDDLEDELIKLFLTTRFEPSAATGVAADNWMALMDRFLTLGDRKVLKVVVPQELNVTKFPHFMEKQNQDSYRSVSILGLIYDTVEKYQTEDSSLKEIRKLPLFEVDETRINEGKNQAATGVIRKYKEILYEAEEFEKSEALCQLHEDWSLKPGEKPFRVLPSVLKDIFK</sequence>
<keyword evidence="8" id="KW-1185">Reference proteome</keyword>
<dbReference type="GO" id="GO:0003723">
    <property type="term" value="F:RNA binding"/>
    <property type="evidence" value="ECO:0007669"/>
    <property type="project" value="UniProtKB-KW"/>
</dbReference>
<feature type="region of interest" description="Disordered" evidence="3">
    <location>
        <begin position="227"/>
        <end position="298"/>
    </location>
</feature>
<evidence type="ECO:0000313" key="7">
    <source>
        <dbReference type="EMBL" id="KAK9947829.1"/>
    </source>
</evidence>
<keyword evidence="2" id="KW-0808">Transferase</keyword>
<protein>
    <recommendedName>
        <fullName evidence="2">RNA-dependent RNA polymerase</fullName>
        <ecNumber evidence="2">2.7.7.48</ecNumber>
    </recommendedName>
</protein>
<dbReference type="GO" id="GO:0030422">
    <property type="term" value="P:siRNA processing"/>
    <property type="evidence" value="ECO:0007669"/>
    <property type="project" value="TreeGrafter"/>
</dbReference>